<sequence>MFCAPVQIHRAQHIIRIKIGDIPRGTPVPHFSGSTSAGAAAAMPTVHKNILASESIAFANFFDSLTPDSPCSNVVEITGYPHHIVETAIKFCYFRNFVVPLTFEDAILLLQFFDEYKIELLKKQFVEFLINQISVTTVTRLGQCAIKCHAKQLQEKCDAFYYNR</sequence>
<protein>
    <submittedName>
        <fullName evidence="3">BTB domain-containing protein</fullName>
    </submittedName>
</protein>
<organism evidence="2 3">
    <name type="scientific">Panagrolaimus davidi</name>
    <dbReference type="NCBI Taxonomy" id="227884"/>
    <lineage>
        <taxon>Eukaryota</taxon>
        <taxon>Metazoa</taxon>
        <taxon>Ecdysozoa</taxon>
        <taxon>Nematoda</taxon>
        <taxon>Chromadorea</taxon>
        <taxon>Rhabditida</taxon>
        <taxon>Tylenchina</taxon>
        <taxon>Panagrolaimomorpha</taxon>
        <taxon>Panagrolaimoidea</taxon>
        <taxon>Panagrolaimidae</taxon>
        <taxon>Panagrolaimus</taxon>
    </lineage>
</organism>
<keyword evidence="2" id="KW-1185">Reference proteome</keyword>
<dbReference type="SUPFAM" id="SSF54695">
    <property type="entry name" value="POZ domain"/>
    <property type="match status" value="1"/>
</dbReference>
<dbReference type="AlphaFoldDB" id="A0A914QZP5"/>
<feature type="domain" description="BTB" evidence="1">
    <location>
        <begin position="46"/>
        <end position="132"/>
    </location>
</feature>
<name>A0A914QZP5_9BILA</name>
<dbReference type="WBParaSite" id="PDA_v2.g9844.t1">
    <property type="protein sequence ID" value="PDA_v2.g9844.t1"/>
    <property type="gene ID" value="PDA_v2.g9844"/>
</dbReference>
<dbReference type="CDD" id="cd18186">
    <property type="entry name" value="BTB_POZ_ZBTB_KLHL-like"/>
    <property type="match status" value="1"/>
</dbReference>
<evidence type="ECO:0000313" key="2">
    <source>
        <dbReference type="Proteomes" id="UP000887578"/>
    </source>
</evidence>
<dbReference type="Gene3D" id="3.30.710.10">
    <property type="entry name" value="Potassium Channel Kv1.1, Chain A"/>
    <property type="match status" value="1"/>
</dbReference>
<dbReference type="Pfam" id="PF00651">
    <property type="entry name" value="BTB"/>
    <property type="match status" value="1"/>
</dbReference>
<dbReference type="InterPro" id="IPR000210">
    <property type="entry name" value="BTB/POZ_dom"/>
</dbReference>
<evidence type="ECO:0000259" key="1">
    <source>
        <dbReference type="Pfam" id="PF00651"/>
    </source>
</evidence>
<proteinExistence type="predicted"/>
<evidence type="ECO:0000313" key="3">
    <source>
        <dbReference type="WBParaSite" id="PDA_v2.g9844.t1"/>
    </source>
</evidence>
<dbReference type="InterPro" id="IPR011333">
    <property type="entry name" value="SKP1/BTB/POZ_sf"/>
</dbReference>
<accession>A0A914QZP5</accession>
<reference evidence="3" key="1">
    <citation type="submission" date="2022-11" db="UniProtKB">
        <authorList>
            <consortium name="WormBaseParasite"/>
        </authorList>
    </citation>
    <scope>IDENTIFICATION</scope>
</reference>
<dbReference type="Proteomes" id="UP000887578">
    <property type="component" value="Unplaced"/>
</dbReference>